<evidence type="ECO:0008006" key="3">
    <source>
        <dbReference type="Google" id="ProtNLM"/>
    </source>
</evidence>
<dbReference type="GeneTree" id="ENSGT00990000206789"/>
<reference evidence="1" key="3">
    <citation type="submission" date="2025-09" db="UniProtKB">
        <authorList>
            <consortium name="Ensembl"/>
        </authorList>
    </citation>
    <scope>IDENTIFICATION</scope>
</reference>
<accession>A0AAY5F5W5</accession>
<dbReference type="InterPro" id="IPR036397">
    <property type="entry name" value="RNaseH_sf"/>
</dbReference>
<keyword evidence="2" id="KW-1185">Reference proteome</keyword>
<dbReference type="Ensembl" id="ENSEEET00000063322.1">
    <property type="protein sequence ID" value="ENSEEEP00000064365.1"/>
    <property type="gene ID" value="ENSEEEG00000028735.1"/>
</dbReference>
<protein>
    <recommendedName>
        <fullName evidence="3">Polyprotein</fullName>
    </recommendedName>
</protein>
<dbReference type="GO" id="GO:0003676">
    <property type="term" value="F:nucleic acid binding"/>
    <property type="evidence" value="ECO:0007669"/>
    <property type="project" value="InterPro"/>
</dbReference>
<dbReference type="Proteomes" id="UP000314983">
    <property type="component" value="Chromosome 12"/>
</dbReference>
<dbReference type="Gene3D" id="3.30.420.10">
    <property type="entry name" value="Ribonuclease H-like superfamily/Ribonuclease H"/>
    <property type="match status" value="1"/>
</dbReference>
<dbReference type="AlphaFoldDB" id="A0AAY5F5W5"/>
<sequence length="79" mass="8612">FKISLQNVWCKYGQDYHSVHTVLTVNHRAGSVMTLGCTSAIGVGEMTFIDGTMNTCGYTKILADKMTPGLQLLGRLGIF</sequence>
<reference evidence="1" key="2">
    <citation type="submission" date="2025-08" db="UniProtKB">
        <authorList>
            <consortium name="Ensembl"/>
        </authorList>
    </citation>
    <scope>IDENTIFICATION</scope>
</reference>
<name>A0AAY5F5W5_ELEEL</name>
<evidence type="ECO:0000313" key="2">
    <source>
        <dbReference type="Proteomes" id="UP000314983"/>
    </source>
</evidence>
<reference evidence="1 2" key="1">
    <citation type="submission" date="2020-05" db="EMBL/GenBank/DDBJ databases">
        <title>Electrophorus electricus (electric eel) genome, fEleEle1, primary haplotype.</title>
        <authorList>
            <person name="Myers G."/>
            <person name="Meyer A."/>
            <person name="Fedrigo O."/>
            <person name="Formenti G."/>
            <person name="Rhie A."/>
            <person name="Tracey A."/>
            <person name="Sims Y."/>
            <person name="Jarvis E.D."/>
        </authorList>
    </citation>
    <scope>NUCLEOTIDE SEQUENCE [LARGE SCALE GENOMIC DNA]</scope>
</reference>
<organism evidence="1 2">
    <name type="scientific">Electrophorus electricus</name>
    <name type="common">Electric eel</name>
    <name type="synonym">Gymnotus electricus</name>
    <dbReference type="NCBI Taxonomy" id="8005"/>
    <lineage>
        <taxon>Eukaryota</taxon>
        <taxon>Metazoa</taxon>
        <taxon>Chordata</taxon>
        <taxon>Craniata</taxon>
        <taxon>Vertebrata</taxon>
        <taxon>Euteleostomi</taxon>
        <taxon>Actinopterygii</taxon>
        <taxon>Neopterygii</taxon>
        <taxon>Teleostei</taxon>
        <taxon>Ostariophysi</taxon>
        <taxon>Gymnotiformes</taxon>
        <taxon>Gymnotoidei</taxon>
        <taxon>Gymnotidae</taxon>
        <taxon>Electrophorus</taxon>
    </lineage>
</organism>
<evidence type="ECO:0000313" key="1">
    <source>
        <dbReference type="Ensembl" id="ENSEEEP00000064365.1"/>
    </source>
</evidence>
<proteinExistence type="predicted"/>